<evidence type="ECO:0000313" key="11">
    <source>
        <dbReference type="Proteomes" id="UP000245647"/>
    </source>
</evidence>
<comment type="subcellular location">
    <subcellularLocation>
        <location evidence="1 7">Cell outer membrane</location>
        <topology evidence="1 7">Multi-pass membrane protein</topology>
    </subcellularLocation>
</comment>
<evidence type="ECO:0000256" key="8">
    <source>
        <dbReference type="SAM" id="Phobius"/>
    </source>
</evidence>
<dbReference type="Gene3D" id="2.40.170.20">
    <property type="entry name" value="TonB-dependent receptor, beta-barrel domain"/>
    <property type="match status" value="1"/>
</dbReference>
<gene>
    <name evidence="10" type="ORF">DDR33_03065</name>
</gene>
<dbReference type="Pfam" id="PF07715">
    <property type="entry name" value="Plug"/>
    <property type="match status" value="1"/>
</dbReference>
<evidence type="ECO:0000256" key="3">
    <source>
        <dbReference type="ARBA" id="ARBA00022452"/>
    </source>
</evidence>
<dbReference type="InterPro" id="IPR008969">
    <property type="entry name" value="CarboxyPept-like_regulatory"/>
</dbReference>
<evidence type="ECO:0000256" key="6">
    <source>
        <dbReference type="ARBA" id="ARBA00023237"/>
    </source>
</evidence>
<dbReference type="GO" id="GO:0009279">
    <property type="term" value="C:cell outer membrane"/>
    <property type="evidence" value="ECO:0007669"/>
    <property type="project" value="UniProtKB-SubCell"/>
</dbReference>
<dbReference type="SUPFAM" id="SSF56935">
    <property type="entry name" value="Porins"/>
    <property type="match status" value="1"/>
</dbReference>
<comment type="similarity">
    <text evidence="7">Belongs to the TonB-dependent receptor family.</text>
</comment>
<dbReference type="Pfam" id="PF07660">
    <property type="entry name" value="STN"/>
    <property type="match status" value="1"/>
</dbReference>
<comment type="caution">
    <text evidence="10">The sequence shown here is derived from an EMBL/GenBank/DDBJ whole genome shotgun (WGS) entry which is preliminary data.</text>
</comment>
<dbReference type="Proteomes" id="UP000245647">
    <property type="component" value="Unassembled WGS sequence"/>
</dbReference>
<proteinExistence type="inferred from homology"/>
<dbReference type="SMART" id="SM00965">
    <property type="entry name" value="STN"/>
    <property type="match status" value="1"/>
</dbReference>
<feature type="domain" description="Secretin/TonB short N-terminal" evidence="9">
    <location>
        <begin position="105"/>
        <end position="156"/>
    </location>
</feature>
<dbReference type="InterPro" id="IPR039426">
    <property type="entry name" value="TonB-dep_rcpt-like"/>
</dbReference>
<dbReference type="PROSITE" id="PS52016">
    <property type="entry name" value="TONB_DEPENDENT_REC_3"/>
    <property type="match status" value="1"/>
</dbReference>
<dbReference type="NCBIfam" id="TIGR04056">
    <property type="entry name" value="OMP_RagA_SusC"/>
    <property type="match status" value="1"/>
</dbReference>
<feature type="transmembrane region" description="Helical" evidence="8">
    <location>
        <begin position="60"/>
        <end position="80"/>
    </location>
</feature>
<evidence type="ECO:0000259" key="9">
    <source>
        <dbReference type="SMART" id="SM00965"/>
    </source>
</evidence>
<dbReference type="Gene3D" id="3.55.50.30">
    <property type="match status" value="1"/>
</dbReference>
<dbReference type="InterPro" id="IPR023996">
    <property type="entry name" value="TonB-dep_OMP_SusC/RagA"/>
</dbReference>
<dbReference type="EMBL" id="QEAS01000002">
    <property type="protein sequence ID" value="PWG82018.1"/>
    <property type="molecule type" value="Genomic_DNA"/>
</dbReference>
<evidence type="ECO:0000256" key="7">
    <source>
        <dbReference type="PROSITE-ProRule" id="PRU01360"/>
    </source>
</evidence>
<evidence type="ECO:0000256" key="1">
    <source>
        <dbReference type="ARBA" id="ARBA00004571"/>
    </source>
</evidence>
<keyword evidence="8" id="KW-1133">Transmembrane helix</keyword>
<evidence type="ECO:0000256" key="4">
    <source>
        <dbReference type="ARBA" id="ARBA00022692"/>
    </source>
</evidence>
<dbReference type="Gene3D" id="2.60.40.1120">
    <property type="entry name" value="Carboxypeptidase-like, regulatory domain"/>
    <property type="match status" value="1"/>
</dbReference>
<keyword evidence="5 7" id="KW-0472">Membrane</keyword>
<keyword evidence="11" id="KW-1185">Reference proteome</keyword>
<keyword evidence="3 7" id="KW-1134">Transmembrane beta strand</keyword>
<evidence type="ECO:0000256" key="5">
    <source>
        <dbReference type="ARBA" id="ARBA00023136"/>
    </source>
</evidence>
<evidence type="ECO:0000256" key="2">
    <source>
        <dbReference type="ARBA" id="ARBA00022448"/>
    </source>
</evidence>
<dbReference type="Gene3D" id="2.170.130.10">
    <property type="entry name" value="TonB-dependent receptor, plug domain"/>
    <property type="match status" value="1"/>
</dbReference>
<keyword evidence="6 7" id="KW-0998">Cell outer membrane</keyword>
<dbReference type="InterPro" id="IPR036942">
    <property type="entry name" value="Beta-barrel_TonB_sf"/>
</dbReference>
<organism evidence="10 11">
    <name type="scientific">Pararcticibacter amylolyticus</name>
    <dbReference type="NCBI Taxonomy" id="2173175"/>
    <lineage>
        <taxon>Bacteria</taxon>
        <taxon>Pseudomonadati</taxon>
        <taxon>Bacteroidota</taxon>
        <taxon>Sphingobacteriia</taxon>
        <taxon>Sphingobacteriales</taxon>
        <taxon>Sphingobacteriaceae</taxon>
        <taxon>Pararcticibacter</taxon>
    </lineage>
</organism>
<dbReference type="InterPro" id="IPR011662">
    <property type="entry name" value="Secretin/TonB_short_N"/>
</dbReference>
<name>A0A2U2PL12_9SPHI</name>
<dbReference type="InterPro" id="IPR012910">
    <property type="entry name" value="Plug_dom"/>
</dbReference>
<dbReference type="AlphaFoldDB" id="A0A2U2PL12"/>
<keyword evidence="2 7" id="KW-0813">Transport</keyword>
<keyword evidence="4 7" id="KW-0812">Transmembrane</keyword>
<accession>A0A2U2PL12</accession>
<dbReference type="Pfam" id="PF13715">
    <property type="entry name" value="CarbopepD_reg_2"/>
    <property type="match status" value="1"/>
</dbReference>
<evidence type="ECO:0000313" key="10">
    <source>
        <dbReference type="EMBL" id="PWG82018.1"/>
    </source>
</evidence>
<sequence>MGLEKTDKYSILNLKHANLMKFYNLIRKCFAFCCHQPLQTVESSFKVPGPDLRRKLIMRLNLMIVFLIVGFIQVSAGGFAQRITLHQRKISLENVLREFGKQSGYNFIYDSKILENTRPVSVKLNNADLQDALSEILAGTGFSYQIKGATIVLRPEEKTLFDKVAETLDLPGNIRGKVTDQDGMPLIGAVVKKKGVSGGAATNAQGEFFLPGVNQGDVLVVSYVGFESREIIVASFAPLNIKLSQDSKDLGEVVVTGLGIKRDKRALGYAVSSISASDLADLGSPVNALTALYGQVPGLRINSTAMGPTGGINVNIRNAVSFSESSNVRPLFVIDGIPMLDWQTDINRNPGNGLNDLNLDDIESLEVLRGAKASLLYGSQGANGVILITSKTGRKRPGFGIDVNLGTQTIEPWVQQEFQNEFGTGLPIAWGDYSTARDSEGFFVRDGKQSYTPASTYYNFGPRFDGRDILWYDNEMRPYVAQPDNVRELFKNGSTSKANISLSGGGNLGGFRVAYTHEDYRGIFEGYKVKNDKIAFNGNMDITDRVRLQVVSSYSRSFSHNAPTPVNEMVANGIPRNLDTRLLRTQVLDPETAYSFWRMENRANVMSPGSHVTRVSDNYFFSQWRDTFDTKRDHFLNSLNLNIKLSKYLSLDGIGGFDWILTNVNKNEVLRSPITANGSAGMNSLSNASAVRWNARTMLRYERHLKNPDFYFSGFAGGEYQSSSDRTLTRSTNGGFIIRDWPSLENSKNPLKNSSSNLGQDRLYGIFASAQLGYKDYLFVDFQARNDWSSMLPSKNNSYFYPGTSVSWVFSEALPKPAWLSLGKLRASWADVGRPGSRYFANEIYSIGAYGNTTIYNAPSLIPPIDLKPERKREFEVGLDTRYFKDRFGLEFSFFSSNTYNQIMALSIPSSSGYSAVGINAGNISTKGYELMLKGTPVKSKSFAWELTLNGSASTPKVKKLAKGITTQNLWGGQGARIVAAEGRPFGEINLYPYATDENGNRLVTSYGFYYQDKSREKTVGNVIPDFIGGFNTNVSYKGFNLGINLDASFGSTLISMTNLFMIGNGTGKNTVFGRDEASGGLPYYINTAGERIRLDSHSAAVPNDSKYTYILHDGVLLPGMKSDGTPNDQVISASEKYAYFNQPQSDLQEDVVFKNDYIKIRDITLSYSLPRSLTSKMKFERLTLTAFANGIGFLYKTMPNVDPESFNGTNVYYENNAFPSARSYGMSIRATF</sequence>
<reference evidence="10 11" key="1">
    <citation type="submission" date="2018-04" db="EMBL/GenBank/DDBJ databases">
        <title>Pedobacter chongqingensis sp. nov., isolated from a rottenly hemp rope.</title>
        <authorList>
            <person name="Cai Y."/>
        </authorList>
    </citation>
    <scope>NUCLEOTIDE SEQUENCE [LARGE SCALE GENOMIC DNA]</scope>
    <source>
        <strain evidence="10 11">FJ4-8</strain>
    </source>
</reference>
<dbReference type="InterPro" id="IPR037066">
    <property type="entry name" value="Plug_dom_sf"/>
</dbReference>
<protein>
    <submittedName>
        <fullName evidence="10">SusC/RagA family TonB-linked outer membrane protein</fullName>
    </submittedName>
</protein>
<dbReference type="SUPFAM" id="SSF49464">
    <property type="entry name" value="Carboxypeptidase regulatory domain-like"/>
    <property type="match status" value="1"/>
</dbReference>